<dbReference type="InterPro" id="IPR003356">
    <property type="entry name" value="DNA_methylase_A-5"/>
</dbReference>
<keyword evidence="4" id="KW-0808">Transferase</keyword>
<reference evidence="9 10" key="1">
    <citation type="submission" date="2019-01" db="EMBL/GenBank/DDBJ databases">
        <title>Sinorhodobacter populi sp. nov. isolated from the symptomatic bark tissue of Populus euramericana canker.</title>
        <authorList>
            <person name="Xu G."/>
        </authorList>
    </citation>
    <scope>NUCLEOTIDE SEQUENCE [LARGE SCALE GENOMIC DNA]</scope>
    <source>
        <strain evidence="9 10">2D-5</strain>
    </source>
</reference>
<evidence type="ECO:0000313" key="9">
    <source>
        <dbReference type="EMBL" id="RWR13795.1"/>
    </source>
</evidence>
<dbReference type="GO" id="GO:0009307">
    <property type="term" value="P:DNA restriction-modification system"/>
    <property type="evidence" value="ECO:0007669"/>
    <property type="project" value="UniProtKB-KW"/>
</dbReference>
<dbReference type="InterPro" id="IPR051537">
    <property type="entry name" value="DNA_Adenine_Mtase"/>
</dbReference>
<dbReference type="PANTHER" id="PTHR42933">
    <property type="entry name" value="SLR6095 PROTEIN"/>
    <property type="match status" value="1"/>
</dbReference>
<dbReference type="RefSeq" id="WP_128269078.1">
    <property type="nucleotide sequence ID" value="NZ_SAUW01000004.1"/>
</dbReference>
<dbReference type="Gene3D" id="3.40.50.150">
    <property type="entry name" value="Vaccinia Virus protein VP39"/>
    <property type="match status" value="1"/>
</dbReference>
<dbReference type="PANTHER" id="PTHR42933:SF3">
    <property type="entry name" value="TYPE I RESTRICTION ENZYME MJAVIII METHYLASE SUBUNIT"/>
    <property type="match status" value="1"/>
</dbReference>
<name>A0A443IZQ9_9RHOB</name>
<feature type="domain" description="DNA methylase adenine-specific" evidence="8">
    <location>
        <begin position="122"/>
        <end position="219"/>
    </location>
</feature>
<proteinExistence type="inferred from homology"/>
<organism evidence="9 10">
    <name type="scientific">Paenirhodobacter populi</name>
    <dbReference type="NCBI Taxonomy" id="2306993"/>
    <lineage>
        <taxon>Bacteria</taxon>
        <taxon>Pseudomonadati</taxon>
        <taxon>Pseudomonadota</taxon>
        <taxon>Alphaproteobacteria</taxon>
        <taxon>Rhodobacterales</taxon>
        <taxon>Rhodobacter group</taxon>
        <taxon>Paenirhodobacter</taxon>
    </lineage>
</organism>
<dbReference type="GO" id="GO:0009007">
    <property type="term" value="F:site-specific DNA-methyltransferase (adenine-specific) activity"/>
    <property type="evidence" value="ECO:0007669"/>
    <property type="project" value="UniProtKB-EC"/>
</dbReference>
<evidence type="ECO:0000256" key="4">
    <source>
        <dbReference type="ARBA" id="ARBA00022679"/>
    </source>
</evidence>
<dbReference type="Proteomes" id="UP000285710">
    <property type="component" value="Unassembled WGS sequence"/>
</dbReference>
<keyword evidence="10" id="KW-1185">Reference proteome</keyword>
<evidence type="ECO:0000256" key="6">
    <source>
        <dbReference type="ARBA" id="ARBA00022747"/>
    </source>
</evidence>
<dbReference type="Pfam" id="PF02384">
    <property type="entry name" value="N6_Mtase"/>
    <property type="match status" value="1"/>
</dbReference>
<dbReference type="GO" id="GO:0008170">
    <property type="term" value="F:N-methyltransferase activity"/>
    <property type="evidence" value="ECO:0007669"/>
    <property type="project" value="InterPro"/>
</dbReference>
<evidence type="ECO:0000256" key="5">
    <source>
        <dbReference type="ARBA" id="ARBA00022691"/>
    </source>
</evidence>
<evidence type="ECO:0000259" key="8">
    <source>
        <dbReference type="Pfam" id="PF02384"/>
    </source>
</evidence>
<dbReference type="InterPro" id="IPR029063">
    <property type="entry name" value="SAM-dependent_MTases_sf"/>
</dbReference>
<comment type="caution">
    <text evidence="9">The sequence shown here is derived from an EMBL/GenBank/DDBJ whole genome shotgun (WGS) entry which is preliminary data.</text>
</comment>
<dbReference type="AlphaFoldDB" id="A0A443IZQ9"/>
<comment type="similarity">
    <text evidence="1">Belongs to the N(4)/N(6)-methyltransferase family.</text>
</comment>
<dbReference type="EMBL" id="SAUW01000004">
    <property type="protein sequence ID" value="RWR13795.1"/>
    <property type="molecule type" value="Genomic_DNA"/>
</dbReference>
<gene>
    <name evidence="9" type="ORF">D2T33_05195</name>
</gene>
<dbReference type="GO" id="GO:0003677">
    <property type="term" value="F:DNA binding"/>
    <property type="evidence" value="ECO:0007669"/>
    <property type="project" value="InterPro"/>
</dbReference>
<dbReference type="EC" id="2.1.1.72" evidence="2"/>
<evidence type="ECO:0000256" key="3">
    <source>
        <dbReference type="ARBA" id="ARBA00022603"/>
    </source>
</evidence>
<evidence type="ECO:0000256" key="1">
    <source>
        <dbReference type="ARBA" id="ARBA00006594"/>
    </source>
</evidence>
<keyword evidence="5" id="KW-0949">S-adenosyl-L-methionine</keyword>
<comment type="catalytic activity">
    <reaction evidence="7">
        <text>a 2'-deoxyadenosine in DNA + S-adenosyl-L-methionine = an N(6)-methyl-2'-deoxyadenosine in DNA + S-adenosyl-L-homocysteine + H(+)</text>
        <dbReference type="Rhea" id="RHEA:15197"/>
        <dbReference type="Rhea" id="RHEA-COMP:12418"/>
        <dbReference type="Rhea" id="RHEA-COMP:12419"/>
        <dbReference type="ChEBI" id="CHEBI:15378"/>
        <dbReference type="ChEBI" id="CHEBI:57856"/>
        <dbReference type="ChEBI" id="CHEBI:59789"/>
        <dbReference type="ChEBI" id="CHEBI:90615"/>
        <dbReference type="ChEBI" id="CHEBI:90616"/>
        <dbReference type="EC" id="2.1.1.72"/>
    </reaction>
</comment>
<sequence length="248" mass="26742">MRHDAIQAARHLLGIPAPKTDHEALANDFVKVVNATRGTRKPHRVFDDFCEAAYCAFARRTTSNPERLAKLEAQYESVTSGYPDQAIPSMARLMSIAHEALRGGGDDFLGRVCGLLGALDGTVGQFFTPFDASRLCVDLNMPDPSEVTARGEGFMALDPTAGSGGLLVAMADKAETAGAKLEDVFLEGVELVPATYHMLFVQMTLRGIAGRAVCGNSLTMGVTDYSYTPKAAEYIRRHGLPESSMRLN</sequence>
<reference evidence="9 10" key="2">
    <citation type="submission" date="2019-01" db="EMBL/GenBank/DDBJ databases">
        <authorList>
            <person name="Li Y."/>
        </authorList>
    </citation>
    <scope>NUCLEOTIDE SEQUENCE [LARGE SCALE GENOMIC DNA]</scope>
    <source>
        <strain evidence="9 10">2D-5</strain>
    </source>
</reference>
<accession>A0A443IZQ9</accession>
<evidence type="ECO:0000313" key="10">
    <source>
        <dbReference type="Proteomes" id="UP000285710"/>
    </source>
</evidence>
<dbReference type="GO" id="GO:0032259">
    <property type="term" value="P:methylation"/>
    <property type="evidence" value="ECO:0007669"/>
    <property type="project" value="UniProtKB-KW"/>
</dbReference>
<keyword evidence="3" id="KW-0489">Methyltransferase</keyword>
<protein>
    <recommendedName>
        <fullName evidence="2">site-specific DNA-methyltransferase (adenine-specific)</fullName>
        <ecNumber evidence="2">2.1.1.72</ecNumber>
    </recommendedName>
</protein>
<evidence type="ECO:0000256" key="2">
    <source>
        <dbReference type="ARBA" id="ARBA00011900"/>
    </source>
</evidence>
<dbReference type="SUPFAM" id="SSF53335">
    <property type="entry name" value="S-adenosyl-L-methionine-dependent methyltransferases"/>
    <property type="match status" value="1"/>
</dbReference>
<evidence type="ECO:0000256" key="7">
    <source>
        <dbReference type="ARBA" id="ARBA00047942"/>
    </source>
</evidence>
<keyword evidence="6" id="KW-0680">Restriction system</keyword>